<dbReference type="AlphaFoldDB" id="W5YY95"/>
<dbReference type="InterPro" id="IPR019302">
    <property type="entry name" value="CAP12/PCTIR_TIR_dom"/>
</dbReference>
<accession>W5YY95</accession>
<reference evidence="2 3" key="1">
    <citation type="journal article" date="2014" name="Genome Announc.">
        <title>Draft Genome Sequences of Marinobacter similis A3d10T and Marinobacter salarius R9SW1T.</title>
        <authorList>
            <person name="Ivanova E.P."/>
            <person name="Ng H.J."/>
            <person name="Webb H.K."/>
            <person name="Feng G."/>
            <person name="Oshima K."/>
            <person name="Hattori M."/>
            <person name="Ohkuma M."/>
            <person name="Sergeev A.F."/>
            <person name="Mikhailov V.V."/>
            <person name="Crawford R.J."/>
            <person name="Sawabe T."/>
        </authorList>
    </citation>
    <scope>NUCLEOTIDE SEQUENCE [LARGE SCALE GENOMIC DNA]</scope>
    <source>
        <strain evidence="3">A3d10 and R9SW1</strain>
    </source>
</reference>
<evidence type="ECO:0000313" key="2">
    <source>
        <dbReference type="EMBL" id="AHI31268.1"/>
    </source>
</evidence>
<protein>
    <recommendedName>
        <fullName evidence="1">CD-NTase-associated protein 12/Pycsar effector protein TIR domain-containing protein</fullName>
    </recommendedName>
</protein>
<feature type="domain" description="CD-NTase-associated protein 12/Pycsar effector protein TIR" evidence="1">
    <location>
        <begin position="106"/>
        <end position="218"/>
    </location>
</feature>
<dbReference type="KEGG" id="msr:AU15_07785"/>
<organism evidence="2 3">
    <name type="scientific">Marinobacter salarius</name>
    <dbReference type="NCBI Taxonomy" id="1420917"/>
    <lineage>
        <taxon>Bacteria</taxon>
        <taxon>Pseudomonadati</taxon>
        <taxon>Pseudomonadota</taxon>
        <taxon>Gammaproteobacteria</taxon>
        <taxon>Pseudomonadales</taxon>
        <taxon>Marinobacteraceae</taxon>
        <taxon>Marinobacter</taxon>
    </lineage>
</organism>
<proteinExistence type="predicted"/>
<evidence type="ECO:0000313" key="3">
    <source>
        <dbReference type="Proteomes" id="UP000035081"/>
    </source>
</evidence>
<gene>
    <name evidence="2" type="ORF">AU15_07785</name>
</gene>
<sequence length="242" mass="27111">MEASNQESADVIALLRRFVEKANGFLKKGDVKMGQLKMWSGGVRSHLRKIYGEGHPLIEAWSPGQISAGADPGKELAERARILEQFVSQLDRLGTDFFLQNDDSSRVFIGHGQSPIWRELKDFLSVRLSLPWDEFNREAVAGLSTFERISSMLDSASFAFLIMTAEDQHSDATSHARQNVVHEVGLFQGKLGPRKAIILLEQGCEEFTNIVGLSQIRFPPGRISAAFEDIRRVLEREGLIEK</sequence>
<dbReference type="EMBL" id="CP007152">
    <property type="protein sequence ID" value="AHI31268.1"/>
    <property type="molecule type" value="Genomic_DNA"/>
</dbReference>
<dbReference type="HOGENOM" id="CLU_1146124_0_0_6"/>
<evidence type="ECO:0000259" key="1">
    <source>
        <dbReference type="Pfam" id="PF10137"/>
    </source>
</evidence>
<name>W5YY95_9GAMM</name>
<dbReference type="GO" id="GO:0050135">
    <property type="term" value="F:NADP+ nucleosidase activity"/>
    <property type="evidence" value="ECO:0007669"/>
    <property type="project" value="InterPro"/>
</dbReference>
<dbReference type="Pfam" id="PF10137">
    <property type="entry name" value="CAP12-PCTIR_TIR"/>
    <property type="match status" value="1"/>
</dbReference>
<dbReference type="Proteomes" id="UP000035081">
    <property type="component" value="Chromosome"/>
</dbReference>